<evidence type="ECO:0000313" key="5">
    <source>
        <dbReference type="EMBL" id="SKC99225.1"/>
    </source>
</evidence>
<dbReference type="SMART" id="SM00342">
    <property type="entry name" value="HTH_ARAC"/>
    <property type="match status" value="1"/>
</dbReference>
<dbReference type="EMBL" id="FUZZ01000001">
    <property type="protein sequence ID" value="SKC99225.1"/>
    <property type="molecule type" value="Genomic_DNA"/>
</dbReference>
<accession>A0A1T5NFG1</accession>
<gene>
    <name evidence="5" type="ORF">SAMN05660461_1412</name>
</gene>
<evidence type="ECO:0000259" key="4">
    <source>
        <dbReference type="PROSITE" id="PS01124"/>
    </source>
</evidence>
<organism evidence="5 6">
    <name type="scientific">Chitinophaga ginsengisegetis</name>
    <dbReference type="NCBI Taxonomy" id="393003"/>
    <lineage>
        <taxon>Bacteria</taxon>
        <taxon>Pseudomonadati</taxon>
        <taxon>Bacteroidota</taxon>
        <taxon>Chitinophagia</taxon>
        <taxon>Chitinophagales</taxon>
        <taxon>Chitinophagaceae</taxon>
        <taxon>Chitinophaga</taxon>
    </lineage>
</organism>
<keyword evidence="1" id="KW-0805">Transcription regulation</keyword>
<dbReference type="Gene3D" id="1.10.10.60">
    <property type="entry name" value="Homeodomain-like"/>
    <property type="match status" value="1"/>
</dbReference>
<evidence type="ECO:0000256" key="3">
    <source>
        <dbReference type="ARBA" id="ARBA00023163"/>
    </source>
</evidence>
<dbReference type="GO" id="GO:0003700">
    <property type="term" value="F:DNA-binding transcription factor activity"/>
    <property type="evidence" value="ECO:0007669"/>
    <property type="project" value="InterPro"/>
</dbReference>
<dbReference type="PANTHER" id="PTHR43280">
    <property type="entry name" value="ARAC-FAMILY TRANSCRIPTIONAL REGULATOR"/>
    <property type="match status" value="1"/>
</dbReference>
<dbReference type="AlphaFoldDB" id="A0A1T5NFG1"/>
<dbReference type="SUPFAM" id="SSF46689">
    <property type="entry name" value="Homeodomain-like"/>
    <property type="match status" value="1"/>
</dbReference>
<keyword evidence="6" id="KW-1185">Reference proteome</keyword>
<dbReference type="PRINTS" id="PR00032">
    <property type="entry name" value="HTHARAC"/>
</dbReference>
<evidence type="ECO:0000256" key="1">
    <source>
        <dbReference type="ARBA" id="ARBA00023015"/>
    </source>
</evidence>
<proteinExistence type="predicted"/>
<dbReference type="Pfam" id="PF12833">
    <property type="entry name" value="HTH_18"/>
    <property type="match status" value="1"/>
</dbReference>
<feature type="domain" description="HTH araC/xylS-type" evidence="4">
    <location>
        <begin position="170"/>
        <end position="268"/>
    </location>
</feature>
<dbReference type="GO" id="GO:0043565">
    <property type="term" value="F:sequence-specific DNA binding"/>
    <property type="evidence" value="ECO:0007669"/>
    <property type="project" value="InterPro"/>
</dbReference>
<reference evidence="5 6" key="1">
    <citation type="submission" date="2017-02" db="EMBL/GenBank/DDBJ databases">
        <authorList>
            <person name="Peterson S.W."/>
        </authorList>
    </citation>
    <scope>NUCLEOTIDE SEQUENCE [LARGE SCALE GENOMIC DNA]</scope>
    <source>
        <strain evidence="5 6">DSM 18108</strain>
    </source>
</reference>
<protein>
    <submittedName>
        <fullName evidence="5">AraC family transcriptional regulator</fullName>
    </submittedName>
</protein>
<dbReference type="PANTHER" id="PTHR43280:SF28">
    <property type="entry name" value="HTH-TYPE TRANSCRIPTIONAL ACTIVATOR RHAS"/>
    <property type="match status" value="1"/>
</dbReference>
<evidence type="ECO:0000256" key="2">
    <source>
        <dbReference type="ARBA" id="ARBA00023125"/>
    </source>
</evidence>
<dbReference type="RefSeq" id="WP_235015884.1">
    <property type="nucleotide sequence ID" value="NZ_FUZZ01000001.1"/>
</dbReference>
<dbReference type="InterPro" id="IPR009057">
    <property type="entry name" value="Homeodomain-like_sf"/>
</dbReference>
<sequence length="268" mass="30546">MIVNKPVQYEKGTYVGTKIKERTFGNIITSETAFVPDTSSAYHYHANPHFSHILAGGSKEIRNGSSDIQYAGKGLYYYPGIAHQNVDYRPGTRIFNLELDATFFNTFGLSLPSSSLMFENSHQLNTGGLIRIMKEHYLDDADSRMAIDQLCINLVHPAKEGDACFPEWTKKIKTVMNDYWNQPLSLSLLAAHLELHPVTISKHFPRYFGCSAGEYMRRMKVERAFPLIKQGKYSLTEIAYECGFTDQAHFTKTFRHVTGLLPKQYRNI</sequence>
<keyword evidence="3" id="KW-0804">Transcription</keyword>
<dbReference type="InterPro" id="IPR018060">
    <property type="entry name" value="HTH_AraC"/>
</dbReference>
<name>A0A1T5NFG1_9BACT</name>
<dbReference type="PROSITE" id="PS01124">
    <property type="entry name" value="HTH_ARAC_FAMILY_2"/>
    <property type="match status" value="1"/>
</dbReference>
<dbReference type="InterPro" id="IPR020449">
    <property type="entry name" value="Tscrpt_reg_AraC-type_HTH"/>
</dbReference>
<evidence type="ECO:0000313" key="6">
    <source>
        <dbReference type="Proteomes" id="UP000190166"/>
    </source>
</evidence>
<keyword evidence="2" id="KW-0238">DNA-binding</keyword>
<dbReference type="STRING" id="393003.SAMN05660461_1412"/>
<dbReference type="Proteomes" id="UP000190166">
    <property type="component" value="Unassembled WGS sequence"/>
</dbReference>